<evidence type="ECO:0000313" key="6">
    <source>
        <dbReference type="Proteomes" id="UP000248128"/>
    </source>
</evidence>
<comment type="caution">
    <text evidence="5">The sequence shown here is derived from an EMBL/GenBank/DDBJ whole genome shotgun (WGS) entry which is preliminary data.</text>
</comment>
<evidence type="ECO:0000313" key="5">
    <source>
        <dbReference type="EMBL" id="PXY89486.1"/>
    </source>
</evidence>
<keyword evidence="2 5" id="KW-0808">Transferase</keyword>
<dbReference type="OrthoDB" id="3183633at2"/>
<evidence type="ECO:0000256" key="2">
    <source>
        <dbReference type="ARBA" id="ARBA00022679"/>
    </source>
</evidence>
<dbReference type="Proteomes" id="UP000248128">
    <property type="component" value="Unassembled WGS sequence"/>
</dbReference>
<sequence length="626" mass="72509">MNNEDRQNGQRIKIYVATRTRVAVPQCDAISLLQVGTAQAPEKLPHMLHDDSGDSISSLNAMYCELTAQYWAWKNVDADYYGFCHYRRYFDFSGVPHQANDYGEIMDDFIDEAAARRYGLDDESIKRQVTGWDVITSPVNNVEAMGGYHSLIQHYAGNDHLRVGDLRLMYEILCKNYPDYKQDADTVLHGDKGSFCNMFIMKKGIFRQYCQWLFPLLQKFTAIWDASTADIERMRTPGHLAERLLNIFLCHHQRTIGKWKIKQLGCVHFRYPDAQETAEPAGATDKAVPVVLAADNAYVPMLATTLTSILRNSSANRRYRIIVLEQDISKENKKILTGIFAKYPWCSLHFLNVRQRMAGRALTTNNGFISNETYYRFLIQEVLPQYDKVVYLDSDLVVNRDIAELYDTNVSQYAVAAVKDLDFLGNLGYSDGKRLQYARNVLHLKHPYTYFQAGVLVMNLKALRRIHTTNEWMRLAANPHYIYNDQDILNMECQGKVRFLDGRWNVLHDCNDRVETVFRYAPAQAFKEYAQAREEPYIVHYAGFDKPWLDPWCDLSTWYWLYVRHSPLFHQILAIMTKTGSLSTGHHKRLITEDSPLRQYADKILPIGSKRRSRVKSLLRVILHKA</sequence>
<evidence type="ECO:0000256" key="1">
    <source>
        <dbReference type="ARBA" id="ARBA00022676"/>
    </source>
</evidence>
<dbReference type="Pfam" id="PF01501">
    <property type="entry name" value="Glyco_transf_8"/>
    <property type="match status" value="1"/>
</dbReference>
<reference evidence="5 6" key="1">
    <citation type="submission" date="2018-05" db="EMBL/GenBank/DDBJ databases">
        <title>Reference genomes for bee gut microbiota database.</title>
        <authorList>
            <person name="Ellegaard K.M."/>
        </authorList>
    </citation>
    <scope>NUCLEOTIDE SEQUENCE [LARGE SCALE GENOMIC DNA]</scope>
    <source>
        <strain evidence="5 6">ESL0199</strain>
    </source>
</reference>
<keyword evidence="1" id="KW-0328">Glycosyltransferase</keyword>
<dbReference type="GO" id="GO:0016757">
    <property type="term" value="F:glycosyltransferase activity"/>
    <property type="evidence" value="ECO:0007669"/>
    <property type="project" value="UniProtKB-KW"/>
</dbReference>
<proteinExistence type="predicted"/>
<dbReference type="PANTHER" id="PTHR13778:SF47">
    <property type="entry name" value="LIPOPOLYSACCHARIDE 1,3-GALACTOSYLTRANSFERASE"/>
    <property type="match status" value="1"/>
</dbReference>
<organism evidence="5 6">
    <name type="scientific">Bifidobacterium asteroides</name>
    <dbReference type="NCBI Taxonomy" id="1684"/>
    <lineage>
        <taxon>Bacteria</taxon>
        <taxon>Bacillati</taxon>
        <taxon>Actinomycetota</taxon>
        <taxon>Actinomycetes</taxon>
        <taxon>Bifidobacteriales</taxon>
        <taxon>Bifidobacteriaceae</taxon>
        <taxon>Bifidobacterium</taxon>
    </lineage>
</organism>
<dbReference type="InterPro" id="IPR025536">
    <property type="entry name" value="DUF4422"/>
</dbReference>
<keyword evidence="3" id="KW-0479">Metal-binding</keyword>
<evidence type="ECO:0000259" key="4">
    <source>
        <dbReference type="Pfam" id="PF14393"/>
    </source>
</evidence>
<dbReference type="SUPFAM" id="SSF53448">
    <property type="entry name" value="Nucleotide-diphospho-sugar transferases"/>
    <property type="match status" value="1"/>
</dbReference>
<accession>A0A318MLV8</accession>
<dbReference type="InterPro" id="IPR002495">
    <property type="entry name" value="Glyco_trans_8"/>
</dbReference>
<dbReference type="EMBL" id="QGLK01000001">
    <property type="protein sequence ID" value="PXY89486.1"/>
    <property type="molecule type" value="Genomic_DNA"/>
</dbReference>
<dbReference type="GO" id="GO:0046872">
    <property type="term" value="F:metal ion binding"/>
    <property type="evidence" value="ECO:0007669"/>
    <property type="project" value="UniProtKB-KW"/>
</dbReference>
<name>A0A318MLV8_9BIFI</name>
<dbReference type="RefSeq" id="WP_110412387.1">
    <property type="nucleotide sequence ID" value="NZ_QGLK01000001.1"/>
</dbReference>
<protein>
    <submittedName>
        <fullName evidence="5">Glycosyltransferase</fullName>
    </submittedName>
</protein>
<dbReference type="CDD" id="cd04194">
    <property type="entry name" value="GT8_A4GalT_like"/>
    <property type="match status" value="1"/>
</dbReference>
<dbReference type="Gene3D" id="3.90.550.10">
    <property type="entry name" value="Spore Coat Polysaccharide Biosynthesis Protein SpsA, Chain A"/>
    <property type="match status" value="1"/>
</dbReference>
<dbReference type="Pfam" id="PF14393">
    <property type="entry name" value="DUF4422"/>
    <property type="match status" value="1"/>
</dbReference>
<gene>
    <name evidence="5" type="ORF">DKK74_01075</name>
</gene>
<dbReference type="InterPro" id="IPR050748">
    <property type="entry name" value="Glycosyltrans_8_dom-fam"/>
</dbReference>
<dbReference type="AlphaFoldDB" id="A0A318MLV8"/>
<feature type="domain" description="DUF4422" evidence="4">
    <location>
        <begin position="13"/>
        <end position="252"/>
    </location>
</feature>
<dbReference type="InterPro" id="IPR029044">
    <property type="entry name" value="Nucleotide-diphossugar_trans"/>
</dbReference>
<dbReference type="PANTHER" id="PTHR13778">
    <property type="entry name" value="GLYCOSYLTRANSFERASE 8 DOMAIN-CONTAINING PROTEIN"/>
    <property type="match status" value="1"/>
</dbReference>
<evidence type="ECO:0000256" key="3">
    <source>
        <dbReference type="ARBA" id="ARBA00022723"/>
    </source>
</evidence>